<comment type="caution">
    <text evidence="1">The sequence shown here is derived from an EMBL/GenBank/DDBJ whole genome shotgun (WGS) entry which is preliminary data.</text>
</comment>
<evidence type="ECO:0000313" key="1">
    <source>
        <dbReference type="EMBL" id="KAG7343707.1"/>
    </source>
</evidence>
<organism evidence="1 2">
    <name type="scientific">Nitzschia inconspicua</name>
    <dbReference type="NCBI Taxonomy" id="303405"/>
    <lineage>
        <taxon>Eukaryota</taxon>
        <taxon>Sar</taxon>
        <taxon>Stramenopiles</taxon>
        <taxon>Ochrophyta</taxon>
        <taxon>Bacillariophyta</taxon>
        <taxon>Bacillariophyceae</taxon>
        <taxon>Bacillariophycidae</taxon>
        <taxon>Bacillariales</taxon>
        <taxon>Bacillariaceae</taxon>
        <taxon>Nitzschia</taxon>
    </lineage>
</organism>
<accession>A0A9K3PDI9</accession>
<reference evidence="1" key="2">
    <citation type="submission" date="2021-04" db="EMBL/GenBank/DDBJ databases">
        <authorList>
            <person name="Podell S."/>
        </authorList>
    </citation>
    <scope>NUCLEOTIDE SEQUENCE</scope>
    <source>
        <strain evidence="1">Hildebrandi</strain>
    </source>
</reference>
<sequence length="152" mass="17309">MLTGFAFVSIFLGKVGDIIASLLPTTRANTLPRQSDTIRRWLYWKSYRATANQEFSKCFKKLLKKEEGKETTKLYDSFNMGLDEKSCYDHQLAILQQKSDHLIRMLNANQTDIDKWLAKSGDLDGISNSVDVKHGADASWRSSCRPKKRATS</sequence>
<reference evidence="1" key="1">
    <citation type="journal article" date="2021" name="Sci. Rep.">
        <title>Diploid genomic architecture of Nitzschia inconspicua, an elite biomass production diatom.</title>
        <authorList>
            <person name="Oliver A."/>
            <person name="Podell S."/>
            <person name="Pinowska A."/>
            <person name="Traller J.C."/>
            <person name="Smith S.R."/>
            <person name="McClure R."/>
            <person name="Beliaev A."/>
            <person name="Bohutskyi P."/>
            <person name="Hill E.A."/>
            <person name="Rabines A."/>
            <person name="Zheng H."/>
            <person name="Allen L.Z."/>
            <person name="Kuo A."/>
            <person name="Grigoriev I.V."/>
            <person name="Allen A.E."/>
            <person name="Hazlebeck D."/>
            <person name="Allen E.E."/>
        </authorList>
    </citation>
    <scope>NUCLEOTIDE SEQUENCE</scope>
    <source>
        <strain evidence="1">Hildebrandi</strain>
    </source>
</reference>
<protein>
    <submittedName>
        <fullName evidence="1">Uncharacterized protein</fullName>
    </submittedName>
</protein>
<gene>
    <name evidence="1" type="ORF">IV203_021715</name>
</gene>
<evidence type="ECO:0000313" key="2">
    <source>
        <dbReference type="Proteomes" id="UP000693970"/>
    </source>
</evidence>
<dbReference type="EMBL" id="JAGRRH010000023">
    <property type="protein sequence ID" value="KAG7343707.1"/>
    <property type="molecule type" value="Genomic_DNA"/>
</dbReference>
<dbReference type="AlphaFoldDB" id="A0A9K3PDI9"/>
<name>A0A9K3PDI9_9STRA</name>
<keyword evidence="2" id="KW-1185">Reference proteome</keyword>
<proteinExistence type="predicted"/>
<dbReference type="Proteomes" id="UP000693970">
    <property type="component" value="Unassembled WGS sequence"/>
</dbReference>